<feature type="domain" description="LIM zinc-binding" evidence="6">
    <location>
        <begin position="160"/>
        <end position="232"/>
    </location>
</feature>
<reference evidence="7" key="2">
    <citation type="journal article" date="2007" name="Science">
        <title>Draft genome sequence of the sexually transmitted pathogen Trichomonas vaginalis.</title>
        <authorList>
            <person name="Carlton J.M."/>
            <person name="Hirt R.P."/>
            <person name="Silva J.C."/>
            <person name="Delcher A.L."/>
            <person name="Schatz M."/>
            <person name="Zhao Q."/>
            <person name="Wortman J.R."/>
            <person name="Bidwell S.L."/>
            <person name="Alsmark U.C.M."/>
            <person name="Besteiro S."/>
            <person name="Sicheritz-Ponten T."/>
            <person name="Noel C.J."/>
            <person name="Dacks J.B."/>
            <person name="Foster P.G."/>
            <person name="Simillion C."/>
            <person name="Van de Peer Y."/>
            <person name="Miranda-Saavedra D."/>
            <person name="Barton G.J."/>
            <person name="Westrop G.D."/>
            <person name="Mueller S."/>
            <person name="Dessi D."/>
            <person name="Fiori P.L."/>
            <person name="Ren Q."/>
            <person name="Paulsen I."/>
            <person name="Zhang H."/>
            <person name="Bastida-Corcuera F.D."/>
            <person name="Simoes-Barbosa A."/>
            <person name="Brown M.T."/>
            <person name="Hayes R.D."/>
            <person name="Mukherjee M."/>
            <person name="Okumura C.Y."/>
            <person name="Schneider R."/>
            <person name="Smith A.J."/>
            <person name="Vanacova S."/>
            <person name="Villalvazo M."/>
            <person name="Haas B.J."/>
            <person name="Pertea M."/>
            <person name="Feldblyum T.V."/>
            <person name="Utterback T.R."/>
            <person name="Shu C.L."/>
            <person name="Osoegawa K."/>
            <person name="de Jong P.J."/>
            <person name="Hrdy I."/>
            <person name="Horvathova L."/>
            <person name="Zubacova Z."/>
            <person name="Dolezal P."/>
            <person name="Malik S.B."/>
            <person name="Logsdon J.M. Jr."/>
            <person name="Henze K."/>
            <person name="Gupta A."/>
            <person name="Wang C.C."/>
            <person name="Dunne R.L."/>
            <person name="Upcroft J.A."/>
            <person name="Upcroft P."/>
            <person name="White O."/>
            <person name="Salzberg S.L."/>
            <person name="Tang P."/>
            <person name="Chiu C.-H."/>
            <person name="Lee Y.-S."/>
            <person name="Embley T.M."/>
            <person name="Coombs G.H."/>
            <person name="Mottram J.C."/>
            <person name="Tachezy J."/>
            <person name="Fraser-Liggett C.M."/>
            <person name="Johnson P.J."/>
        </authorList>
    </citation>
    <scope>NUCLEOTIDE SEQUENCE [LARGE SCALE GENOMIC DNA]</scope>
    <source>
        <strain evidence="7">G3</strain>
    </source>
</reference>
<reference evidence="7" key="1">
    <citation type="submission" date="2006-10" db="EMBL/GenBank/DDBJ databases">
        <authorList>
            <person name="Amadeo P."/>
            <person name="Zhao Q."/>
            <person name="Wortman J."/>
            <person name="Fraser-Liggett C."/>
            <person name="Carlton J."/>
        </authorList>
    </citation>
    <scope>NUCLEOTIDE SEQUENCE</scope>
    <source>
        <strain evidence="7">G3</strain>
    </source>
</reference>
<keyword evidence="3 5" id="KW-0862">Zinc</keyword>
<organism evidence="7 8">
    <name type="scientific">Trichomonas vaginalis (strain ATCC PRA-98 / G3)</name>
    <dbReference type="NCBI Taxonomy" id="412133"/>
    <lineage>
        <taxon>Eukaryota</taxon>
        <taxon>Metamonada</taxon>
        <taxon>Parabasalia</taxon>
        <taxon>Trichomonadida</taxon>
        <taxon>Trichomonadidae</taxon>
        <taxon>Trichomonas</taxon>
    </lineage>
</organism>
<keyword evidence="4 5" id="KW-0440">LIM domain</keyword>
<evidence type="ECO:0000256" key="5">
    <source>
        <dbReference type="PROSITE-ProRule" id="PRU00125"/>
    </source>
</evidence>
<dbReference type="OrthoDB" id="1112565at2759"/>
<dbReference type="CDD" id="cd08368">
    <property type="entry name" value="LIM"/>
    <property type="match status" value="2"/>
</dbReference>
<dbReference type="eggNOG" id="KOG1704">
    <property type="taxonomic scope" value="Eukaryota"/>
</dbReference>
<evidence type="ECO:0000256" key="1">
    <source>
        <dbReference type="ARBA" id="ARBA00022723"/>
    </source>
</evidence>
<dbReference type="Gene3D" id="2.10.110.10">
    <property type="entry name" value="Cysteine Rich Protein"/>
    <property type="match status" value="5"/>
</dbReference>
<keyword evidence="2" id="KW-0677">Repeat</keyword>
<dbReference type="VEuPathDB" id="TrichDB:TVAG_010520"/>
<dbReference type="STRING" id="5722.A2DNX9"/>
<proteinExistence type="predicted"/>
<gene>
    <name evidence="7" type="ORF">TVAG_010520</name>
</gene>
<dbReference type="KEGG" id="tva:4775854"/>
<dbReference type="InterPro" id="IPR001781">
    <property type="entry name" value="Znf_LIM"/>
</dbReference>
<feature type="domain" description="LIM zinc-binding" evidence="6">
    <location>
        <begin position="38"/>
        <end position="97"/>
    </location>
</feature>
<dbReference type="GO" id="GO:0046872">
    <property type="term" value="F:metal ion binding"/>
    <property type="evidence" value="ECO:0007669"/>
    <property type="project" value="UniProtKB-KW"/>
</dbReference>
<dbReference type="Proteomes" id="UP000001542">
    <property type="component" value="Unassembled WGS sequence"/>
</dbReference>
<evidence type="ECO:0000313" key="7">
    <source>
        <dbReference type="EMBL" id="EAY17828.1"/>
    </source>
</evidence>
<evidence type="ECO:0000256" key="3">
    <source>
        <dbReference type="ARBA" id="ARBA00022833"/>
    </source>
</evidence>
<dbReference type="SMART" id="SM00132">
    <property type="entry name" value="LIM"/>
    <property type="match status" value="5"/>
</dbReference>
<dbReference type="Pfam" id="PF00412">
    <property type="entry name" value="LIM"/>
    <property type="match status" value="3"/>
</dbReference>
<dbReference type="OMA" id="ESPKCPR"/>
<keyword evidence="8" id="KW-1185">Reference proteome</keyword>
<dbReference type="RefSeq" id="XP_001329963.1">
    <property type="nucleotide sequence ID" value="XM_001329928.1"/>
</dbReference>
<dbReference type="PANTHER" id="PTHR24205">
    <property type="entry name" value="FOUR AND A HALF LIM DOMAINS PROTEIN"/>
    <property type="match status" value="1"/>
</dbReference>
<dbReference type="InParanoid" id="A2DNX9"/>
<sequence length="371" mass="42999">MQNLKPYIGEYLPFAVKITIAEYTPPRRLWHIPDVAPGNCPRCDTKIDREKVQAANRFWHLECFNCSLCRERMDVNSFIARDDLIFHPECYKLCYNERCSRCTQLTEPKDSCKAFGRIYHKNCLHCEKCLARQTLSSRISSFYSIPYCSGCYEELMKLFPVCIACKKPVLPTDKCKSYFWEGHKYFYHVPDCEKCPKCGKAPDNGGDPDKQIYCVEDERLYCYECYKEACKKICATCNRPIFEQASKMENVYWHSHHFQCTVCNTILKPNTCVFDYGILKCKSCATEDKPVCAGCGKPIVDEPVTACRTIWHPQCLRCQFCDKGVLGKKFTNVSGAPCCEKCYSEKMDDGTIDRKTGQLKTHHHHSRKHRH</sequence>
<dbReference type="EMBL" id="DS113225">
    <property type="protein sequence ID" value="EAY17828.1"/>
    <property type="molecule type" value="Genomic_DNA"/>
</dbReference>
<dbReference type="AlphaFoldDB" id="A2DNX9"/>
<dbReference type="PANTHER" id="PTHR24205:SF16">
    <property type="entry name" value="GH01042P-RELATED"/>
    <property type="match status" value="1"/>
</dbReference>
<accession>A2DNX9</accession>
<feature type="domain" description="LIM zinc-binding" evidence="6">
    <location>
        <begin position="290"/>
        <end position="349"/>
    </location>
</feature>
<dbReference type="PROSITE" id="PS00478">
    <property type="entry name" value="LIM_DOMAIN_1"/>
    <property type="match status" value="2"/>
</dbReference>
<dbReference type="PROSITE" id="PS50023">
    <property type="entry name" value="LIM_DOMAIN_2"/>
    <property type="match status" value="3"/>
</dbReference>
<keyword evidence="1 5" id="KW-0479">Metal-binding</keyword>
<evidence type="ECO:0000259" key="6">
    <source>
        <dbReference type="PROSITE" id="PS50023"/>
    </source>
</evidence>
<name>A2DNX9_TRIV3</name>
<evidence type="ECO:0000256" key="4">
    <source>
        <dbReference type="ARBA" id="ARBA00023038"/>
    </source>
</evidence>
<evidence type="ECO:0000256" key="2">
    <source>
        <dbReference type="ARBA" id="ARBA00022737"/>
    </source>
</evidence>
<dbReference type="SUPFAM" id="SSF57716">
    <property type="entry name" value="Glucocorticoid receptor-like (DNA-binding domain)"/>
    <property type="match status" value="3"/>
</dbReference>
<evidence type="ECO:0000313" key="8">
    <source>
        <dbReference type="Proteomes" id="UP000001542"/>
    </source>
</evidence>
<dbReference type="VEuPathDB" id="TrichDB:TVAGG3_0990080"/>
<dbReference type="SMR" id="A2DNX9"/>
<protein>
    <submittedName>
        <fullName evidence="7">LIM domain containing protein</fullName>
    </submittedName>
</protein>